<protein>
    <submittedName>
        <fullName evidence="4">Dipeptidyl peptidase family member 2 (inferred by orthology to a C. elegans protein)</fullName>
    </submittedName>
</protein>
<feature type="domain" description="Peptidase S9 prolyl oligopeptidase catalytic" evidence="1">
    <location>
        <begin position="3"/>
        <end position="80"/>
    </location>
</feature>
<keyword evidence="3" id="KW-1185">Reference proteome</keyword>
<evidence type="ECO:0000313" key="2">
    <source>
        <dbReference type="EMBL" id="VDL70767.1"/>
    </source>
</evidence>
<reference evidence="4" key="1">
    <citation type="submission" date="2017-02" db="UniProtKB">
        <authorList>
            <consortium name="WormBaseParasite"/>
        </authorList>
    </citation>
    <scope>IDENTIFICATION</scope>
</reference>
<dbReference type="PANTHER" id="PTHR11731">
    <property type="entry name" value="PROTEASE FAMILY S9B,C DIPEPTIDYL-PEPTIDASE IV-RELATED"/>
    <property type="match status" value="1"/>
</dbReference>
<dbReference type="InterPro" id="IPR029058">
    <property type="entry name" value="AB_hydrolase_fold"/>
</dbReference>
<organism evidence="4">
    <name type="scientific">Nippostrongylus brasiliensis</name>
    <name type="common">Rat hookworm</name>
    <dbReference type="NCBI Taxonomy" id="27835"/>
    <lineage>
        <taxon>Eukaryota</taxon>
        <taxon>Metazoa</taxon>
        <taxon>Ecdysozoa</taxon>
        <taxon>Nematoda</taxon>
        <taxon>Chromadorea</taxon>
        <taxon>Rhabditida</taxon>
        <taxon>Rhabditina</taxon>
        <taxon>Rhabditomorpha</taxon>
        <taxon>Strongyloidea</taxon>
        <taxon>Heligmosomidae</taxon>
        <taxon>Nippostrongylus</taxon>
    </lineage>
</organism>
<dbReference type="STRING" id="27835.A0A0N4XWC1"/>
<sequence length="81" mass="8938">FQSYGGFLSTHVAIRDQGRTFKCAIAVAPVVDFMLYDSAYTERYMGIPLENIGGYNASQLLNKAKQLQNISYMLAHGEADG</sequence>
<dbReference type="InterPro" id="IPR050278">
    <property type="entry name" value="Serine_Prot_S9B/DPPIV"/>
</dbReference>
<gene>
    <name evidence="2" type="ORF">NBR_LOCUS7178</name>
</gene>
<dbReference type="Pfam" id="PF00326">
    <property type="entry name" value="Peptidase_S9"/>
    <property type="match status" value="1"/>
</dbReference>
<evidence type="ECO:0000313" key="3">
    <source>
        <dbReference type="Proteomes" id="UP000271162"/>
    </source>
</evidence>
<name>A0A0N4XWC1_NIPBR</name>
<dbReference type="InterPro" id="IPR001375">
    <property type="entry name" value="Peptidase_S9_cat"/>
</dbReference>
<dbReference type="Proteomes" id="UP000271162">
    <property type="component" value="Unassembled WGS sequence"/>
</dbReference>
<dbReference type="Gene3D" id="3.40.50.1820">
    <property type="entry name" value="alpha/beta hydrolase"/>
    <property type="match status" value="1"/>
</dbReference>
<dbReference type="PANTHER" id="PTHR11731:SF202">
    <property type="entry name" value="DIPEPTIDYL PEPTIDASE FAMILY MEMBER 2"/>
    <property type="match status" value="1"/>
</dbReference>
<reference evidence="2 3" key="2">
    <citation type="submission" date="2018-11" db="EMBL/GenBank/DDBJ databases">
        <authorList>
            <consortium name="Pathogen Informatics"/>
        </authorList>
    </citation>
    <scope>NUCLEOTIDE SEQUENCE [LARGE SCALE GENOMIC DNA]</scope>
</reference>
<dbReference type="GO" id="GO:0006508">
    <property type="term" value="P:proteolysis"/>
    <property type="evidence" value="ECO:0007669"/>
    <property type="project" value="InterPro"/>
</dbReference>
<proteinExistence type="predicted"/>
<accession>A0A0N4XWC1</accession>
<dbReference type="GO" id="GO:0005886">
    <property type="term" value="C:plasma membrane"/>
    <property type="evidence" value="ECO:0007669"/>
    <property type="project" value="TreeGrafter"/>
</dbReference>
<dbReference type="AlphaFoldDB" id="A0A0N4XWC1"/>
<evidence type="ECO:0000259" key="1">
    <source>
        <dbReference type="Pfam" id="PF00326"/>
    </source>
</evidence>
<dbReference type="GO" id="GO:0008239">
    <property type="term" value="F:dipeptidyl-peptidase activity"/>
    <property type="evidence" value="ECO:0007669"/>
    <property type="project" value="TreeGrafter"/>
</dbReference>
<evidence type="ECO:0000313" key="4">
    <source>
        <dbReference type="WBParaSite" id="NBR_0000717701-mRNA-1"/>
    </source>
</evidence>
<dbReference type="GO" id="GO:0008236">
    <property type="term" value="F:serine-type peptidase activity"/>
    <property type="evidence" value="ECO:0007669"/>
    <property type="project" value="InterPro"/>
</dbReference>
<dbReference type="SUPFAM" id="SSF53474">
    <property type="entry name" value="alpha/beta-Hydrolases"/>
    <property type="match status" value="1"/>
</dbReference>
<dbReference type="EMBL" id="UYSL01019865">
    <property type="protein sequence ID" value="VDL70767.1"/>
    <property type="molecule type" value="Genomic_DNA"/>
</dbReference>
<dbReference type="WBParaSite" id="NBR_0000717701-mRNA-1">
    <property type="protein sequence ID" value="NBR_0000717701-mRNA-1"/>
    <property type="gene ID" value="NBR_0000717701"/>
</dbReference>